<keyword evidence="5" id="KW-1185">Reference proteome</keyword>
<keyword evidence="2" id="KW-0472">Membrane</keyword>
<dbReference type="Gene3D" id="3.40.33.10">
    <property type="entry name" value="CAP"/>
    <property type="match status" value="1"/>
</dbReference>
<dbReference type="Pfam" id="PF00188">
    <property type="entry name" value="CAP"/>
    <property type="match status" value="1"/>
</dbReference>
<dbReference type="InterPro" id="IPR014044">
    <property type="entry name" value="CAP_dom"/>
</dbReference>
<reference evidence="4 5" key="1">
    <citation type="submission" date="2024-06" db="EMBL/GenBank/DDBJ databases">
        <title>The Natural Products Discovery Center: Release of the First 8490 Sequenced Strains for Exploring Actinobacteria Biosynthetic Diversity.</title>
        <authorList>
            <person name="Kalkreuter E."/>
            <person name="Kautsar S.A."/>
            <person name="Yang D."/>
            <person name="Bader C.D."/>
            <person name="Teijaro C.N."/>
            <person name="Fluegel L."/>
            <person name="Davis C.M."/>
            <person name="Simpson J.R."/>
            <person name="Lauterbach L."/>
            <person name="Steele A.D."/>
            <person name="Gui C."/>
            <person name="Meng S."/>
            <person name="Li G."/>
            <person name="Viehrig K."/>
            <person name="Ye F."/>
            <person name="Su P."/>
            <person name="Kiefer A.F."/>
            <person name="Nichols A."/>
            <person name="Cepeda A.J."/>
            <person name="Yan W."/>
            <person name="Fan B."/>
            <person name="Jiang Y."/>
            <person name="Adhikari A."/>
            <person name="Zheng C.-J."/>
            <person name="Schuster L."/>
            <person name="Cowan T.M."/>
            <person name="Smanski M.J."/>
            <person name="Chevrette M.G."/>
            <person name="De Carvalho L.P.S."/>
            <person name="Shen B."/>
        </authorList>
    </citation>
    <scope>NUCLEOTIDE SEQUENCE [LARGE SCALE GENOMIC DNA]</scope>
    <source>
        <strain evidence="4 5">NPDC050100</strain>
    </source>
</reference>
<feature type="compositionally biased region" description="Low complexity" evidence="1">
    <location>
        <begin position="77"/>
        <end position="91"/>
    </location>
</feature>
<dbReference type="SUPFAM" id="SSF55797">
    <property type="entry name" value="PR-1-like"/>
    <property type="match status" value="1"/>
</dbReference>
<dbReference type="PANTHER" id="PTHR31157">
    <property type="entry name" value="SCP DOMAIN-CONTAINING PROTEIN"/>
    <property type="match status" value="1"/>
</dbReference>
<evidence type="ECO:0000313" key="5">
    <source>
        <dbReference type="Proteomes" id="UP001551675"/>
    </source>
</evidence>
<feature type="domain" description="SCP" evidence="3">
    <location>
        <begin position="153"/>
        <end position="266"/>
    </location>
</feature>
<feature type="region of interest" description="Disordered" evidence="1">
    <location>
        <begin position="50"/>
        <end position="142"/>
    </location>
</feature>
<dbReference type="EMBL" id="JBFALK010000001">
    <property type="protein sequence ID" value="MEV0967154.1"/>
    <property type="molecule type" value="Genomic_DNA"/>
</dbReference>
<feature type="compositionally biased region" description="Gly residues" evidence="1">
    <location>
        <begin position="125"/>
        <end position="141"/>
    </location>
</feature>
<evidence type="ECO:0000256" key="1">
    <source>
        <dbReference type="SAM" id="MobiDB-lite"/>
    </source>
</evidence>
<evidence type="ECO:0000313" key="4">
    <source>
        <dbReference type="EMBL" id="MEV0967154.1"/>
    </source>
</evidence>
<evidence type="ECO:0000256" key="2">
    <source>
        <dbReference type="SAM" id="Phobius"/>
    </source>
</evidence>
<dbReference type="PANTHER" id="PTHR31157:SF1">
    <property type="entry name" value="SCP DOMAIN-CONTAINING PROTEIN"/>
    <property type="match status" value="1"/>
</dbReference>
<dbReference type="RefSeq" id="WP_358128737.1">
    <property type="nucleotide sequence ID" value="NZ_JBFALK010000001.1"/>
</dbReference>
<protein>
    <submittedName>
        <fullName evidence="4">CAP domain-containing protein</fullName>
    </submittedName>
</protein>
<organism evidence="4 5">
    <name type="scientific">Microtetraspora glauca</name>
    <dbReference type="NCBI Taxonomy" id="1996"/>
    <lineage>
        <taxon>Bacteria</taxon>
        <taxon>Bacillati</taxon>
        <taxon>Actinomycetota</taxon>
        <taxon>Actinomycetes</taxon>
        <taxon>Streptosporangiales</taxon>
        <taxon>Streptosporangiaceae</taxon>
        <taxon>Microtetraspora</taxon>
    </lineage>
</organism>
<dbReference type="InterPro" id="IPR035940">
    <property type="entry name" value="CAP_sf"/>
</dbReference>
<sequence>MWQTPHTRHPQRTPRRGTHVGLLACAVTLLLAGVVIGRISSRSGVDEVYLRNSEPTPSPTKTSGPSPRNRPPLDHVAQAGEPPAAAQATPTTRPPTRKPSTMIDGSDGGSQWNTFAPGYGDESGAVGGRTGGDTGGTGGGTAALTSLESEVIRLANAERRQRGCAPMRIDKRLVRSARLHSREMAASNAFEHASPDGRSPWDRMEAAGYRDGGAENIARGYHTAREAIQGWMASSGHRRNILNCSLVATGVGVDMGPGGPWWTQDFGYS</sequence>
<proteinExistence type="predicted"/>
<comment type="caution">
    <text evidence="4">The sequence shown here is derived from an EMBL/GenBank/DDBJ whole genome shotgun (WGS) entry which is preliminary data.</text>
</comment>
<keyword evidence="2" id="KW-1133">Transmembrane helix</keyword>
<evidence type="ECO:0000259" key="3">
    <source>
        <dbReference type="Pfam" id="PF00188"/>
    </source>
</evidence>
<keyword evidence="2" id="KW-0812">Transmembrane</keyword>
<dbReference type="Proteomes" id="UP001551675">
    <property type="component" value="Unassembled WGS sequence"/>
</dbReference>
<name>A0ABV3G6G5_MICGL</name>
<dbReference type="CDD" id="cd05379">
    <property type="entry name" value="CAP_bacterial"/>
    <property type="match status" value="1"/>
</dbReference>
<accession>A0ABV3G6G5</accession>
<feature type="transmembrane region" description="Helical" evidence="2">
    <location>
        <begin position="20"/>
        <end position="39"/>
    </location>
</feature>
<gene>
    <name evidence="4" type="ORF">AB0I59_00865</name>
</gene>